<evidence type="ECO:0000256" key="1">
    <source>
        <dbReference type="ARBA" id="ARBA00022723"/>
    </source>
</evidence>
<evidence type="ECO:0000256" key="5">
    <source>
        <dbReference type="ARBA" id="ARBA00023163"/>
    </source>
</evidence>
<keyword evidence="1" id="KW-0479">Metal-binding</keyword>
<dbReference type="HOGENOM" id="CLU_007091_3_2_1"/>
<evidence type="ECO:0000256" key="7">
    <source>
        <dbReference type="SAM" id="SignalP"/>
    </source>
</evidence>
<dbReference type="EMBL" id="KI912115">
    <property type="protein sequence ID" value="ETS77909.1"/>
    <property type="molecule type" value="Genomic_DNA"/>
</dbReference>
<gene>
    <name evidence="9" type="ORF">PFICI_09971</name>
</gene>
<sequence>MVKTRYFSPSAWLYCALLLPHNLAWLEKINEEKTESFQILQTCKLLAKHFQNLQILQWNYGEYGMLLAQKAIADVLIDNYLRTFETIHRILHIPSFMRDYELLWSETEVTPVKFIIQVQLCLALGSLVYDDDFTLRPQALHWTREAGAWLESAAKRRLMFSTIQTMCLYQLAREGLQGTYGDRIWIVSGSLVRAAMSIGLHRDPTKLPPTSATHAEMRRRLWTTVVELALSSCLDPGAAPLISLDDFDCKLPSNLDDAQLNLDSNHSPKPRDKDQYTDSSLQIALGRTIGTRIAMARFCTKLNPDGYDKTLGLNNDYNTACRALSESLQSLKPAPSEFQRQYCELVMSQYSFALHVQYMMICSRNPSYLLSRKVCVDTALNLARSSLPLASGHDQVLATMQAMTMNQSPQGSEFVRLCICGSGPYRSALFQALMIIASELITMIEERKGSLHWPTGLLGGDMRAHELLSLLRVGAEWTRLRMRVGQEINKDHLFVTLAISNIEALMKEEAVMEAMDVSGKIACLEVEQILKELLSAYNDEQIPEVRFSSEEDDLLGFDEMWLIQNGDFDTNLVDL</sequence>
<dbReference type="GeneID" id="19274984"/>
<feature type="signal peptide" evidence="7">
    <location>
        <begin position="1"/>
        <end position="24"/>
    </location>
</feature>
<evidence type="ECO:0000256" key="6">
    <source>
        <dbReference type="ARBA" id="ARBA00023242"/>
    </source>
</evidence>
<organism evidence="9 10">
    <name type="scientific">Pestalotiopsis fici (strain W106-1 / CGMCC3.15140)</name>
    <dbReference type="NCBI Taxonomy" id="1229662"/>
    <lineage>
        <taxon>Eukaryota</taxon>
        <taxon>Fungi</taxon>
        <taxon>Dikarya</taxon>
        <taxon>Ascomycota</taxon>
        <taxon>Pezizomycotina</taxon>
        <taxon>Sordariomycetes</taxon>
        <taxon>Xylariomycetidae</taxon>
        <taxon>Amphisphaeriales</taxon>
        <taxon>Sporocadaceae</taxon>
        <taxon>Pestalotiopsis</taxon>
    </lineage>
</organism>
<keyword evidence="4" id="KW-0238">DNA-binding</keyword>
<dbReference type="OrthoDB" id="4337792at2759"/>
<dbReference type="GO" id="GO:0000978">
    <property type="term" value="F:RNA polymerase II cis-regulatory region sequence-specific DNA binding"/>
    <property type="evidence" value="ECO:0007669"/>
    <property type="project" value="TreeGrafter"/>
</dbReference>
<evidence type="ECO:0000259" key="8">
    <source>
        <dbReference type="SMART" id="SM00906"/>
    </source>
</evidence>
<keyword evidence="10" id="KW-1185">Reference proteome</keyword>
<evidence type="ECO:0000313" key="10">
    <source>
        <dbReference type="Proteomes" id="UP000030651"/>
    </source>
</evidence>
<name>W3WVR7_PESFW</name>
<evidence type="ECO:0000256" key="4">
    <source>
        <dbReference type="ARBA" id="ARBA00023125"/>
    </source>
</evidence>
<feature type="chain" id="PRO_5004834278" description="Xylanolytic transcriptional activator regulatory domain-containing protein" evidence="7">
    <location>
        <begin position="25"/>
        <end position="575"/>
    </location>
</feature>
<proteinExistence type="predicted"/>
<keyword evidence="3" id="KW-0805">Transcription regulation</keyword>
<evidence type="ECO:0000256" key="3">
    <source>
        <dbReference type="ARBA" id="ARBA00023015"/>
    </source>
</evidence>
<dbReference type="CDD" id="cd12148">
    <property type="entry name" value="fungal_TF_MHR"/>
    <property type="match status" value="1"/>
</dbReference>
<dbReference type="GO" id="GO:0008270">
    <property type="term" value="F:zinc ion binding"/>
    <property type="evidence" value="ECO:0007669"/>
    <property type="project" value="InterPro"/>
</dbReference>
<dbReference type="RefSeq" id="XP_007836743.1">
    <property type="nucleotide sequence ID" value="XM_007838552.1"/>
</dbReference>
<dbReference type="GO" id="GO:0006351">
    <property type="term" value="P:DNA-templated transcription"/>
    <property type="evidence" value="ECO:0007669"/>
    <property type="project" value="InterPro"/>
</dbReference>
<dbReference type="PANTHER" id="PTHR31944">
    <property type="entry name" value="HEME-RESPONSIVE ZINC FINGER TRANSCRIPTION FACTOR HAP1"/>
    <property type="match status" value="1"/>
</dbReference>
<keyword evidence="5" id="KW-0804">Transcription</keyword>
<accession>W3WVR7</accession>
<keyword evidence="6" id="KW-0539">Nucleus</keyword>
<reference evidence="10" key="1">
    <citation type="journal article" date="2015" name="BMC Genomics">
        <title>Genomic and transcriptomic analysis of the endophytic fungus Pestalotiopsis fici reveals its lifestyle and high potential for synthesis of natural products.</title>
        <authorList>
            <person name="Wang X."/>
            <person name="Zhang X."/>
            <person name="Liu L."/>
            <person name="Xiang M."/>
            <person name="Wang W."/>
            <person name="Sun X."/>
            <person name="Che Y."/>
            <person name="Guo L."/>
            <person name="Liu G."/>
            <person name="Guo L."/>
            <person name="Wang C."/>
            <person name="Yin W.B."/>
            <person name="Stadler M."/>
            <person name="Zhang X."/>
            <person name="Liu X."/>
        </authorList>
    </citation>
    <scope>NUCLEOTIDE SEQUENCE [LARGE SCALE GENOMIC DNA]</scope>
    <source>
        <strain evidence="10">W106-1 / CGMCC3.15140</strain>
    </source>
</reference>
<dbReference type="InParanoid" id="W3WVR7"/>
<dbReference type="AlphaFoldDB" id="W3WVR7"/>
<dbReference type="Pfam" id="PF04082">
    <property type="entry name" value="Fungal_trans"/>
    <property type="match status" value="1"/>
</dbReference>
<dbReference type="GO" id="GO:0005634">
    <property type="term" value="C:nucleus"/>
    <property type="evidence" value="ECO:0007669"/>
    <property type="project" value="TreeGrafter"/>
</dbReference>
<feature type="domain" description="Xylanolytic transcriptional activator regulatory" evidence="8">
    <location>
        <begin position="184"/>
        <end position="258"/>
    </location>
</feature>
<dbReference type="GO" id="GO:0001228">
    <property type="term" value="F:DNA-binding transcription activator activity, RNA polymerase II-specific"/>
    <property type="evidence" value="ECO:0007669"/>
    <property type="project" value="TreeGrafter"/>
</dbReference>
<dbReference type="InterPro" id="IPR051430">
    <property type="entry name" value="Fungal_TF_Env_Response"/>
</dbReference>
<dbReference type="KEGG" id="pfy:PFICI_09971"/>
<evidence type="ECO:0000256" key="2">
    <source>
        <dbReference type="ARBA" id="ARBA00022833"/>
    </source>
</evidence>
<evidence type="ECO:0000313" key="9">
    <source>
        <dbReference type="EMBL" id="ETS77909.1"/>
    </source>
</evidence>
<protein>
    <recommendedName>
        <fullName evidence="8">Xylanolytic transcriptional activator regulatory domain-containing protein</fullName>
    </recommendedName>
</protein>
<dbReference type="InterPro" id="IPR007219">
    <property type="entry name" value="XnlR_reg_dom"/>
</dbReference>
<keyword evidence="7" id="KW-0732">Signal</keyword>
<dbReference type="eggNOG" id="ENOG502T6PE">
    <property type="taxonomic scope" value="Eukaryota"/>
</dbReference>
<dbReference type="Proteomes" id="UP000030651">
    <property type="component" value="Unassembled WGS sequence"/>
</dbReference>
<dbReference type="PANTHER" id="PTHR31944:SF131">
    <property type="entry name" value="HEME-RESPONSIVE ZINC FINGER TRANSCRIPTION FACTOR HAP1"/>
    <property type="match status" value="1"/>
</dbReference>
<keyword evidence="2" id="KW-0862">Zinc</keyword>
<dbReference type="SMART" id="SM00906">
    <property type="entry name" value="Fungal_trans"/>
    <property type="match status" value="1"/>
</dbReference>